<evidence type="ECO:0000313" key="2">
    <source>
        <dbReference type="Proteomes" id="UP000782880"/>
    </source>
</evidence>
<sequence>MKLHYDARLELDGLADALSRRGLSPGGRVQQFIDSEVIRLCDPKVPFRTGVLKHSAITASAIGQGLVVYATPYARYLYYGEVYGPNIPRYEAGELAGFWSPPGQKKHPTGRPLTYSGAPERGAFWFERMKAEHGEDILRGAAALAGGRATP</sequence>
<comment type="caution">
    <text evidence="1">The sequence shown here is derived from an EMBL/GenBank/DDBJ whole genome shotgun (WGS) entry which is preliminary data.</text>
</comment>
<reference evidence="1" key="1">
    <citation type="journal article" date="2021" name="PeerJ">
        <title>Extensive microbial diversity within the chicken gut microbiome revealed by metagenomics and culture.</title>
        <authorList>
            <person name="Gilroy R."/>
            <person name="Ravi A."/>
            <person name="Getino M."/>
            <person name="Pursley I."/>
            <person name="Horton D.L."/>
            <person name="Alikhan N.F."/>
            <person name="Baker D."/>
            <person name="Gharbi K."/>
            <person name="Hall N."/>
            <person name="Watson M."/>
            <person name="Adriaenssens E.M."/>
            <person name="Foster-Nyarko E."/>
            <person name="Jarju S."/>
            <person name="Secka A."/>
            <person name="Antonio M."/>
            <person name="Oren A."/>
            <person name="Chaudhuri R.R."/>
            <person name="La Ragione R."/>
            <person name="Hildebrand F."/>
            <person name="Pallen M.J."/>
        </authorList>
    </citation>
    <scope>NUCLEOTIDE SEQUENCE</scope>
    <source>
        <strain evidence="1">ChiBcec21-2208</strain>
    </source>
</reference>
<protein>
    <submittedName>
        <fullName evidence="1">Minor capsid protein</fullName>
    </submittedName>
</protein>
<dbReference type="AlphaFoldDB" id="A0A921LMP7"/>
<name>A0A921LMP7_9FIRM</name>
<accession>A0A921LMP7</accession>
<organism evidence="1 2">
    <name type="scientific">Subdoligranulum variabile</name>
    <dbReference type="NCBI Taxonomy" id="214851"/>
    <lineage>
        <taxon>Bacteria</taxon>
        <taxon>Bacillati</taxon>
        <taxon>Bacillota</taxon>
        <taxon>Clostridia</taxon>
        <taxon>Eubacteriales</taxon>
        <taxon>Oscillospiraceae</taxon>
        <taxon>Subdoligranulum</taxon>
    </lineage>
</organism>
<gene>
    <name evidence="1" type="ORF">K8V20_00560</name>
</gene>
<reference evidence="1" key="2">
    <citation type="submission" date="2021-09" db="EMBL/GenBank/DDBJ databases">
        <authorList>
            <person name="Gilroy R."/>
        </authorList>
    </citation>
    <scope>NUCLEOTIDE SEQUENCE</scope>
    <source>
        <strain evidence="1">ChiBcec21-2208</strain>
    </source>
</reference>
<proteinExistence type="predicted"/>
<evidence type="ECO:0000313" key="1">
    <source>
        <dbReference type="EMBL" id="HJG27129.1"/>
    </source>
</evidence>
<dbReference type="Proteomes" id="UP000782880">
    <property type="component" value="Unassembled WGS sequence"/>
</dbReference>
<dbReference type="EMBL" id="DYVE01000016">
    <property type="protein sequence ID" value="HJG27129.1"/>
    <property type="molecule type" value="Genomic_DNA"/>
</dbReference>